<keyword evidence="2" id="KW-1185">Reference proteome</keyword>
<accession>A0ABW0PFI4</accession>
<dbReference type="Proteomes" id="UP001596031">
    <property type="component" value="Unassembled WGS sequence"/>
</dbReference>
<protein>
    <submittedName>
        <fullName evidence="1">Biliverdin-producing heme oxygenase</fullName>
    </submittedName>
</protein>
<dbReference type="Pfam" id="PF01126">
    <property type="entry name" value="Heme_oxygenase"/>
    <property type="match status" value="1"/>
</dbReference>
<organism evidence="1 2">
    <name type="scientific">Massilia jejuensis</name>
    <dbReference type="NCBI Taxonomy" id="648894"/>
    <lineage>
        <taxon>Bacteria</taxon>
        <taxon>Pseudomonadati</taxon>
        <taxon>Pseudomonadota</taxon>
        <taxon>Betaproteobacteria</taxon>
        <taxon>Burkholderiales</taxon>
        <taxon>Oxalobacteraceae</taxon>
        <taxon>Telluria group</taxon>
        <taxon>Massilia</taxon>
    </lineage>
</organism>
<name>A0ABW0PFI4_9BURK</name>
<comment type="caution">
    <text evidence="1">The sequence shown here is derived from an EMBL/GenBank/DDBJ whole genome shotgun (WGS) entry which is preliminary data.</text>
</comment>
<dbReference type="InterPro" id="IPR016084">
    <property type="entry name" value="Haem_Oase-like_multi-hlx"/>
</dbReference>
<reference evidence="2" key="1">
    <citation type="journal article" date="2019" name="Int. J. Syst. Evol. Microbiol.">
        <title>The Global Catalogue of Microorganisms (GCM) 10K type strain sequencing project: providing services to taxonomists for standard genome sequencing and annotation.</title>
        <authorList>
            <consortium name="The Broad Institute Genomics Platform"/>
            <consortium name="The Broad Institute Genome Sequencing Center for Infectious Disease"/>
            <person name="Wu L."/>
            <person name="Ma J."/>
        </authorList>
    </citation>
    <scope>NUCLEOTIDE SEQUENCE [LARGE SCALE GENOMIC DNA]</scope>
    <source>
        <strain evidence="2">CCUG 38813</strain>
    </source>
</reference>
<proteinExistence type="predicted"/>
<dbReference type="InterPro" id="IPR016053">
    <property type="entry name" value="Haem_Oase-like"/>
</dbReference>
<evidence type="ECO:0000313" key="2">
    <source>
        <dbReference type="Proteomes" id="UP001596031"/>
    </source>
</evidence>
<dbReference type="EMBL" id="JBHSMS010000003">
    <property type="protein sequence ID" value="MFC5509559.1"/>
    <property type="molecule type" value="Genomic_DNA"/>
</dbReference>
<sequence>MNRSPDTAPAPDVLADLRQATAARHERLDSALPLAGADATLADYAAHLHLLRDWLAPLERWERGYGDGPQGAPDLPAAPHLALIEADLAEPLLAAYAGAPQPDAVPWPSDASPAYRWGVAYVVEGSQLGGAVLYKRLAAQLGPHPLRYLRGAGEAGPGPRWRAFTLALRAQVTTAQQSAEACAGACDAFDRILALAFGPGAAR</sequence>
<evidence type="ECO:0000313" key="1">
    <source>
        <dbReference type="EMBL" id="MFC5509559.1"/>
    </source>
</evidence>
<dbReference type="RefSeq" id="WP_379715400.1">
    <property type="nucleotide sequence ID" value="NZ_JBHSMS010000003.1"/>
</dbReference>
<dbReference type="SUPFAM" id="SSF48613">
    <property type="entry name" value="Heme oxygenase-like"/>
    <property type="match status" value="1"/>
</dbReference>
<dbReference type="CDD" id="cd19166">
    <property type="entry name" value="HemeO-bac"/>
    <property type="match status" value="1"/>
</dbReference>
<dbReference type="Gene3D" id="1.20.910.10">
    <property type="entry name" value="Heme oxygenase-like"/>
    <property type="match status" value="1"/>
</dbReference>
<gene>
    <name evidence="1" type="ORF">ACFPOU_00270</name>
</gene>